<reference evidence="2 3" key="1">
    <citation type="submission" date="2023-03" db="EMBL/GenBank/DDBJ databases">
        <title>Genome insight into feeding habits of ladybird beetles.</title>
        <authorList>
            <person name="Li H.-S."/>
            <person name="Huang Y.-H."/>
            <person name="Pang H."/>
        </authorList>
    </citation>
    <scope>NUCLEOTIDE SEQUENCE [LARGE SCALE GENOMIC DNA]</scope>
    <source>
        <strain evidence="2">SYSU_2023b</strain>
        <tissue evidence="2">Whole body</tissue>
    </source>
</reference>
<feature type="chain" id="PRO_5043508887" evidence="1">
    <location>
        <begin position="23"/>
        <end position="68"/>
    </location>
</feature>
<evidence type="ECO:0000313" key="3">
    <source>
        <dbReference type="Proteomes" id="UP001431783"/>
    </source>
</evidence>
<dbReference type="Proteomes" id="UP001431783">
    <property type="component" value="Unassembled WGS sequence"/>
</dbReference>
<proteinExistence type="predicted"/>
<evidence type="ECO:0000256" key="1">
    <source>
        <dbReference type="SAM" id="SignalP"/>
    </source>
</evidence>
<dbReference type="EMBL" id="JARQZJ010000122">
    <property type="protein sequence ID" value="KAK9889370.1"/>
    <property type="molecule type" value="Genomic_DNA"/>
</dbReference>
<comment type="caution">
    <text evidence="2">The sequence shown here is derived from an EMBL/GenBank/DDBJ whole genome shotgun (WGS) entry which is preliminary data.</text>
</comment>
<sequence length="68" mass="7672">MRYISLIFLAYCLFCAVTSTSADTKNEDKTTNFSFGQPFDEIVVQSSLTIRGRTTSRQVKDPQKITSN</sequence>
<name>A0AAW1VBF8_9CUCU</name>
<evidence type="ECO:0000313" key="2">
    <source>
        <dbReference type="EMBL" id="KAK9889370.1"/>
    </source>
</evidence>
<protein>
    <submittedName>
        <fullName evidence="2">Uncharacterized protein</fullName>
    </submittedName>
</protein>
<keyword evidence="3" id="KW-1185">Reference proteome</keyword>
<keyword evidence="1" id="KW-0732">Signal</keyword>
<feature type="signal peptide" evidence="1">
    <location>
        <begin position="1"/>
        <end position="22"/>
    </location>
</feature>
<organism evidence="2 3">
    <name type="scientific">Henosepilachna vigintioctopunctata</name>
    <dbReference type="NCBI Taxonomy" id="420089"/>
    <lineage>
        <taxon>Eukaryota</taxon>
        <taxon>Metazoa</taxon>
        <taxon>Ecdysozoa</taxon>
        <taxon>Arthropoda</taxon>
        <taxon>Hexapoda</taxon>
        <taxon>Insecta</taxon>
        <taxon>Pterygota</taxon>
        <taxon>Neoptera</taxon>
        <taxon>Endopterygota</taxon>
        <taxon>Coleoptera</taxon>
        <taxon>Polyphaga</taxon>
        <taxon>Cucujiformia</taxon>
        <taxon>Coccinelloidea</taxon>
        <taxon>Coccinellidae</taxon>
        <taxon>Epilachninae</taxon>
        <taxon>Epilachnini</taxon>
        <taxon>Henosepilachna</taxon>
    </lineage>
</organism>
<gene>
    <name evidence="2" type="ORF">WA026_004646</name>
</gene>
<dbReference type="AlphaFoldDB" id="A0AAW1VBF8"/>
<accession>A0AAW1VBF8</accession>